<reference evidence="2 3" key="1">
    <citation type="submission" date="2020-06" db="EMBL/GenBank/DDBJ databases">
        <title>Transcriptomic and genomic resources for Thalictrum thalictroides and T. hernandezii: Facilitating candidate gene discovery in an emerging model plant lineage.</title>
        <authorList>
            <person name="Arias T."/>
            <person name="Riano-Pachon D.M."/>
            <person name="Di Stilio V.S."/>
        </authorList>
    </citation>
    <scope>NUCLEOTIDE SEQUENCE [LARGE SCALE GENOMIC DNA]</scope>
    <source>
        <strain evidence="3">cv. WT478/WT964</strain>
        <tissue evidence="2">Leaves</tissue>
    </source>
</reference>
<name>A0A7J6W6R2_THATH</name>
<evidence type="ECO:0000313" key="3">
    <source>
        <dbReference type="Proteomes" id="UP000554482"/>
    </source>
</evidence>
<evidence type="ECO:0000256" key="1">
    <source>
        <dbReference type="SAM" id="SignalP"/>
    </source>
</evidence>
<dbReference type="AlphaFoldDB" id="A0A7J6W6R2"/>
<gene>
    <name evidence="2" type="ORF">FRX31_017337</name>
</gene>
<evidence type="ECO:0000313" key="2">
    <source>
        <dbReference type="EMBL" id="KAF5193076.1"/>
    </source>
</evidence>
<accession>A0A7J6W6R2</accession>
<feature type="chain" id="PRO_5029907776" evidence="1">
    <location>
        <begin position="28"/>
        <end position="75"/>
    </location>
</feature>
<dbReference type="EMBL" id="JABWDY010020538">
    <property type="protein sequence ID" value="KAF5193076.1"/>
    <property type="molecule type" value="Genomic_DNA"/>
</dbReference>
<proteinExistence type="predicted"/>
<dbReference type="Proteomes" id="UP000554482">
    <property type="component" value="Unassembled WGS sequence"/>
</dbReference>
<protein>
    <submittedName>
        <fullName evidence="2">Uncharacterized protein</fullName>
    </submittedName>
</protein>
<organism evidence="2 3">
    <name type="scientific">Thalictrum thalictroides</name>
    <name type="common">Rue-anemone</name>
    <name type="synonym">Anemone thalictroides</name>
    <dbReference type="NCBI Taxonomy" id="46969"/>
    <lineage>
        <taxon>Eukaryota</taxon>
        <taxon>Viridiplantae</taxon>
        <taxon>Streptophyta</taxon>
        <taxon>Embryophyta</taxon>
        <taxon>Tracheophyta</taxon>
        <taxon>Spermatophyta</taxon>
        <taxon>Magnoliopsida</taxon>
        <taxon>Ranunculales</taxon>
        <taxon>Ranunculaceae</taxon>
        <taxon>Thalictroideae</taxon>
        <taxon>Thalictrum</taxon>
    </lineage>
</organism>
<keyword evidence="3" id="KW-1185">Reference proteome</keyword>
<comment type="caution">
    <text evidence="2">The sequence shown here is derived from an EMBL/GenBank/DDBJ whole genome shotgun (WGS) entry which is preliminary data.</text>
</comment>
<feature type="signal peptide" evidence="1">
    <location>
        <begin position="1"/>
        <end position="27"/>
    </location>
</feature>
<sequence length="75" mass="8122">MEKSSKIFGILVLLLVVSGLVVHTCEAQRDCIVGIPCRDNSGCTNCRGCTGICNSAQCQCRPRKFSVNHKESVHA</sequence>
<keyword evidence="1" id="KW-0732">Signal</keyword>